<feature type="transmembrane region" description="Helical" evidence="10">
    <location>
        <begin position="175"/>
        <end position="198"/>
    </location>
</feature>
<dbReference type="PANTHER" id="PTHR43298:SF2">
    <property type="entry name" value="FMN_FAD EXPORTER YEEO-RELATED"/>
    <property type="match status" value="1"/>
</dbReference>
<organism evidence="11">
    <name type="scientific">marine sediment metagenome</name>
    <dbReference type="NCBI Taxonomy" id="412755"/>
    <lineage>
        <taxon>unclassified sequences</taxon>
        <taxon>metagenomes</taxon>
        <taxon>ecological metagenomes</taxon>
    </lineage>
</organism>
<evidence type="ECO:0000256" key="7">
    <source>
        <dbReference type="ARBA" id="ARBA00023065"/>
    </source>
</evidence>
<dbReference type="InterPro" id="IPR050222">
    <property type="entry name" value="MATE_MdtK"/>
</dbReference>
<evidence type="ECO:0000256" key="6">
    <source>
        <dbReference type="ARBA" id="ARBA00022989"/>
    </source>
</evidence>
<dbReference type="GO" id="GO:0005886">
    <property type="term" value="C:plasma membrane"/>
    <property type="evidence" value="ECO:0007669"/>
    <property type="project" value="UniProtKB-SubCell"/>
</dbReference>
<dbReference type="PIRSF" id="PIRSF006603">
    <property type="entry name" value="DinF"/>
    <property type="match status" value="1"/>
</dbReference>
<dbReference type="EMBL" id="BART01005926">
    <property type="protein sequence ID" value="GAG55257.1"/>
    <property type="molecule type" value="Genomic_DNA"/>
</dbReference>
<evidence type="ECO:0000313" key="11">
    <source>
        <dbReference type="EMBL" id="GAG55257.1"/>
    </source>
</evidence>
<keyword evidence="6 10" id="KW-1133">Transmembrane helix</keyword>
<evidence type="ECO:0000256" key="9">
    <source>
        <dbReference type="ARBA" id="ARBA00031636"/>
    </source>
</evidence>
<dbReference type="PANTHER" id="PTHR43298">
    <property type="entry name" value="MULTIDRUG RESISTANCE PROTEIN NORM-RELATED"/>
    <property type="match status" value="1"/>
</dbReference>
<feature type="transmembrane region" description="Helical" evidence="10">
    <location>
        <begin position="428"/>
        <end position="447"/>
    </location>
</feature>
<feature type="transmembrane region" description="Helical" evidence="10">
    <location>
        <begin position="104"/>
        <end position="122"/>
    </location>
</feature>
<comment type="subcellular location">
    <subcellularLocation>
        <location evidence="1">Cell membrane</location>
        <topology evidence="1">Multi-pass membrane protein</topology>
    </subcellularLocation>
</comment>
<evidence type="ECO:0000256" key="4">
    <source>
        <dbReference type="ARBA" id="ARBA00022475"/>
    </source>
</evidence>
<dbReference type="GO" id="GO:0006811">
    <property type="term" value="P:monoatomic ion transport"/>
    <property type="evidence" value="ECO:0007669"/>
    <property type="project" value="UniProtKB-KW"/>
</dbReference>
<protein>
    <recommendedName>
        <fullName evidence="9">Multidrug-efflux transporter</fullName>
    </recommendedName>
</protein>
<evidence type="ECO:0000256" key="1">
    <source>
        <dbReference type="ARBA" id="ARBA00004651"/>
    </source>
</evidence>
<evidence type="ECO:0000256" key="8">
    <source>
        <dbReference type="ARBA" id="ARBA00023136"/>
    </source>
</evidence>
<keyword evidence="8 10" id="KW-0472">Membrane</keyword>
<evidence type="ECO:0000256" key="2">
    <source>
        <dbReference type="ARBA" id="ARBA00022448"/>
    </source>
</evidence>
<evidence type="ECO:0000256" key="3">
    <source>
        <dbReference type="ARBA" id="ARBA00022449"/>
    </source>
</evidence>
<proteinExistence type="predicted"/>
<dbReference type="NCBIfam" id="TIGR00797">
    <property type="entry name" value="matE"/>
    <property type="match status" value="1"/>
</dbReference>
<gene>
    <name evidence="11" type="ORF">S01H4_13451</name>
</gene>
<sequence>MRRTERVVKGIGRDLTAGSIPKHILALAWPAITSLFSVTALNITDAFWVGKLGAAALAAVITAGYVYWIIRCLGAVVADGALAVVSRYIGAGENEKASTVSGQAIVFSLSASIVIALLGLYLSPKVFQLLGTEAEVSRLGTIYLRIIFLATPFIFFWEVLFSVFKASGDTKTPMLVTLIAVGGNILLDPLLIFGIGPFPAMGTAGAATATLLSYVFGCLLILYFLKKRESILPLKFSREFFPRAEVITQVVKIGLPVSLSGILFSVVYLFIARITATFGTEAVAALGVGQRAESFSYMTCFGFAIAVSAIVGQNLGAKETGRAEKGAWTTVGMTSLFTFAVSIIFFFLPKHITSFFIADPEVTKIASQYLMILALSQIFMGFEVVLEGAFIGAGDTIPPMAISVPGSILRIPLAYYLGVHLQMGVVGIWWAITLTSIVKGLLIVFWFKRGDWKRKKIR</sequence>
<accession>X0ZAD9</accession>
<name>X0ZAD9_9ZZZZ</name>
<keyword evidence="7" id="KW-0406">Ion transport</keyword>
<feature type="transmembrane region" description="Helical" evidence="10">
    <location>
        <begin position="368"/>
        <end position="386"/>
    </location>
</feature>
<feature type="transmembrane region" description="Helical" evidence="10">
    <location>
        <begin position="295"/>
        <end position="315"/>
    </location>
</feature>
<evidence type="ECO:0000256" key="5">
    <source>
        <dbReference type="ARBA" id="ARBA00022692"/>
    </source>
</evidence>
<dbReference type="Pfam" id="PF01554">
    <property type="entry name" value="MatE"/>
    <property type="match status" value="2"/>
</dbReference>
<keyword evidence="3" id="KW-0050">Antiport</keyword>
<dbReference type="GO" id="GO:0015297">
    <property type="term" value="F:antiporter activity"/>
    <property type="evidence" value="ECO:0007669"/>
    <property type="project" value="UniProtKB-KW"/>
</dbReference>
<feature type="transmembrane region" description="Helical" evidence="10">
    <location>
        <begin position="47"/>
        <end position="70"/>
    </location>
</feature>
<keyword evidence="5 10" id="KW-0812">Transmembrane</keyword>
<dbReference type="InterPro" id="IPR002528">
    <property type="entry name" value="MATE_fam"/>
</dbReference>
<comment type="caution">
    <text evidence="11">The sequence shown here is derived from an EMBL/GenBank/DDBJ whole genome shotgun (WGS) entry which is preliminary data.</text>
</comment>
<feature type="transmembrane region" description="Helical" evidence="10">
    <location>
        <begin position="204"/>
        <end position="225"/>
    </location>
</feature>
<dbReference type="InterPro" id="IPR048279">
    <property type="entry name" value="MdtK-like"/>
</dbReference>
<dbReference type="AlphaFoldDB" id="X0ZAD9"/>
<feature type="transmembrane region" description="Helical" evidence="10">
    <location>
        <begin position="327"/>
        <end position="348"/>
    </location>
</feature>
<keyword evidence="4" id="KW-1003">Cell membrane</keyword>
<feature type="transmembrane region" description="Helical" evidence="10">
    <location>
        <begin position="246"/>
        <end position="271"/>
    </location>
</feature>
<feature type="transmembrane region" description="Helical" evidence="10">
    <location>
        <begin position="142"/>
        <end position="163"/>
    </location>
</feature>
<evidence type="ECO:0000256" key="10">
    <source>
        <dbReference type="SAM" id="Phobius"/>
    </source>
</evidence>
<reference evidence="11" key="1">
    <citation type="journal article" date="2014" name="Front. Microbiol.">
        <title>High frequency of phylogenetically diverse reductive dehalogenase-homologous genes in deep subseafloor sedimentary metagenomes.</title>
        <authorList>
            <person name="Kawai M."/>
            <person name="Futagami T."/>
            <person name="Toyoda A."/>
            <person name="Takaki Y."/>
            <person name="Nishi S."/>
            <person name="Hori S."/>
            <person name="Arai W."/>
            <person name="Tsubouchi T."/>
            <person name="Morono Y."/>
            <person name="Uchiyama I."/>
            <person name="Ito T."/>
            <person name="Fujiyama A."/>
            <person name="Inagaki F."/>
            <person name="Takami H."/>
        </authorList>
    </citation>
    <scope>NUCLEOTIDE SEQUENCE</scope>
    <source>
        <strain evidence="11">Expedition CK06-06</strain>
    </source>
</reference>
<dbReference type="GO" id="GO:0042910">
    <property type="term" value="F:xenobiotic transmembrane transporter activity"/>
    <property type="evidence" value="ECO:0007669"/>
    <property type="project" value="InterPro"/>
</dbReference>
<keyword evidence="2" id="KW-0813">Transport</keyword>